<evidence type="ECO:0000256" key="5">
    <source>
        <dbReference type="ARBA" id="ARBA00023098"/>
    </source>
</evidence>
<evidence type="ECO:0000256" key="2">
    <source>
        <dbReference type="ARBA" id="ARBA00022603"/>
    </source>
</evidence>
<keyword evidence="5" id="KW-0443">Lipid metabolism</keyword>
<dbReference type="Pfam" id="PF02353">
    <property type="entry name" value="CMAS"/>
    <property type="match status" value="1"/>
</dbReference>
<evidence type="ECO:0000313" key="8">
    <source>
        <dbReference type="EMBL" id="VWB53555.1"/>
    </source>
</evidence>
<dbReference type="InterPro" id="IPR029063">
    <property type="entry name" value="SAM-dependent_MTases_sf"/>
</dbReference>
<proteinExistence type="inferred from homology"/>
<dbReference type="Proteomes" id="UP000494170">
    <property type="component" value="Unassembled WGS sequence"/>
</dbReference>
<keyword evidence="4" id="KW-0949">S-adenosyl-L-methionine</keyword>
<dbReference type="CDD" id="cd02440">
    <property type="entry name" value="AdoMet_MTases"/>
    <property type="match status" value="1"/>
</dbReference>
<dbReference type="RefSeq" id="WP_254601514.1">
    <property type="nucleotide sequence ID" value="NZ_CABVPY010000012.1"/>
</dbReference>
<evidence type="ECO:0000256" key="4">
    <source>
        <dbReference type="ARBA" id="ARBA00022691"/>
    </source>
</evidence>
<keyword evidence="2" id="KW-0489">Methyltransferase</keyword>
<dbReference type="GO" id="GO:0008610">
    <property type="term" value="P:lipid biosynthetic process"/>
    <property type="evidence" value="ECO:0007669"/>
    <property type="project" value="InterPro"/>
</dbReference>
<dbReference type="PANTHER" id="PTHR43667">
    <property type="entry name" value="CYCLOPROPANE-FATTY-ACYL-PHOSPHOLIPID SYNTHASE"/>
    <property type="match status" value="1"/>
</dbReference>
<comment type="similarity">
    <text evidence="1">Belongs to the CFA/CMAS family.</text>
</comment>
<sequence>MTLLHLLSCASQPAMPLSPRLFVALLRRLRHGHLTLVTPDGAQHVFGDPHRQPAATLQIHDWRACRAILRAGDIGFAEAYRACRVDTPDLVTLLRLAIRNEPAIAQTLTGGRLARVWYALRHRLRMNTRAGSRRNIHAHYDLGNRFYGLWLDDTWTYSSACFDGDEQRPLADAQAAKYQRIVESLGLRAGMHVLEIGCGWGGFAMHAARQGIRVHALTISRAQYVLAVERIARAGLSDLVTVELRDYRDIDGQYDAIVSIEMFEAVGEAFWPVYFDTLRQRLKVGARALIQSITIDDSQFEAYRASSDFIREFIFPGGMLPSPGRFIEAARRAGLAAEPVLAFGLDYARTLQTWRAAFEARLDAVRAQGFDEIFIRTWRLYLTYCEAAFVERRTDVMHFVVSAGDRRDAQAFDPRGHGGIRRDAGGRSGLC</sequence>
<dbReference type="Gene3D" id="3.40.50.150">
    <property type="entry name" value="Vaccinia Virus protein VP39"/>
    <property type="match status" value="1"/>
</dbReference>
<dbReference type="EMBL" id="CABVPY010000012">
    <property type="protein sequence ID" value="VWB53555.1"/>
    <property type="molecule type" value="Genomic_DNA"/>
</dbReference>
<dbReference type="AlphaFoldDB" id="A0A6P2KEB0"/>
<evidence type="ECO:0000313" key="9">
    <source>
        <dbReference type="Proteomes" id="UP000494170"/>
    </source>
</evidence>
<accession>A0A6P2KEB0</accession>
<evidence type="ECO:0000256" key="6">
    <source>
        <dbReference type="PIRSR" id="PIRSR003085-1"/>
    </source>
</evidence>
<gene>
    <name evidence="8" type="ORF">BLA6863_02456</name>
</gene>
<feature type="active site" evidence="6">
    <location>
        <position position="385"/>
    </location>
</feature>
<dbReference type="PANTHER" id="PTHR43667:SF2">
    <property type="entry name" value="FATTY ACID C-METHYL TRANSFERASE"/>
    <property type="match status" value="1"/>
</dbReference>
<evidence type="ECO:0000256" key="7">
    <source>
        <dbReference type="SAM" id="MobiDB-lite"/>
    </source>
</evidence>
<protein>
    <submittedName>
        <fullName evidence="8">Cyclopropane-fatty-acyl-phospholipid synthase</fullName>
    </submittedName>
</protein>
<dbReference type="InterPro" id="IPR050723">
    <property type="entry name" value="CFA/CMAS"/>
</dbReference>
<evidence type="ECO:0000256" key="3">
    <source>
        <dbReference type="ARBA" id="ARBA00022679"/>
    </source>
</evidence>
<name>A0A6P2KEB0_BURL3</name>
<evidence type="ECO:0000256" key="1">
    <source>
        <dbReference type="ARBA" id="ARBA00010815"/>
    </source>
</evidence>
<reference evidence="8 9" key="1">
    <citation type="submission" date="2019-09" db="EMBL/GenBank/DDBJ databases">
        <authorList>
            <person name="Depoorter E."/>
        </authorList>
    </citation>
    <scope>NUCLEOTIDE SEQUENCE [LARGE SCALE GENOMIC DNA]</scope>
    <source>
        <strain evidence="8">LMG 6863</strain>
    </source>
</reference>
<dbReference type="GO" id="GO:0008168">
    <property type="term" value="F:methyltransferase activity"/>
    <property type="evidence" value="ECO:0007669"/>
    <property type="project" value="UniProtKB-KW"/>
</dbReference>
<feature type="compositionally biased region" description="Basic and acidic residues" evidence="7">
    <location>
        <begin position="412"/>
        <end position="425"/>
    </location>
</feature>
<keyword evidence="3" id="KW-0808">Transferase</keyword>
<dbReference type="SUPFAM" id="SSF53335">
    <property type="entry name" value="S-adenosyl-L-methionine-dependent methyltransferases"/>
    <property type="match status" value="1"/>
</dbReference>
<feature type="region of interest" description="Disordered" evidence="7">
    <location>
        <begin position="412"/>
        <end position="431"/>
    </location>
</feature>
<dbReference type="PIRSF" id="PIRSF003085">
    <property type="entry name" value="CMAS"/>
    <property type="match status" value="1"/>
</dbReference>
<dbReference type="GO" id="GO:0032259">
    <property type="term" value="P:methylation"/>
    <property type="evidence" value="ECO:0007669"/>
    <property type="project" value="UniProtKB-KW"/>
</dbReference>
<dbReference type="InterPro" id="IPR003333">
    <property type="entry name" value="CMAS"/>
</dbReference>
<organism evidence="8 9">
    <name type="scientific">Burkholderia lata (strain ATCC 17760 / DSM 23089 / LMG 22485 / NCIMB 9086 / R18194 / 383)</name>
    <dbReference type="NCBI Taxonomy" id="482957"/>
    <lineage>
        <taxon>Bacteria</taxon>
        <taxon>Pseudomonadati</taxon>
        <taxon>Pseudomonadota</taxon>
        <taxon>Betaproteobacteria</taxon>
        <taxon>Burkholderiales</taxon>
        <taxon>Burkholderiaceae</taxon>
        <taxon>Burkholderia</taxon>
        <taxon>Burkholderia cepacia complex</taxon>
    </lineage>
</organism>